<sequence>MDFNDKQIEIIDIAEQLFALQGYDGTSVRDIASKANINVAMISYYFGSKEKLLEAILIYKMSGTKLELKSVLDKNISPLQKIDELIAYYIKKIYSNVALYQIMHTEIMHKKREAHMPEISKIKKQNLAYIQAIVDEGFLQGVFKNKIDTAVIPSMIIGTFMYFVNNKHHMMDILQLQNDTAFNHYVENQLVQHIQQSVKGLLLYTT</sequence>
<dbReference type="Gene3D" id="1.10.357.10">
    <property type="entry name" value="Tetracycline Repressor, domain 2"/>
    <property type="match status" value="1"/>
</dbReference>
<dbReference type="PROSITE" id="PS50977">
    <property type="entry name" value="HTH_TETR_2"/>
    <property type="match status" value="1"/>
</dbReference>
<dbReference type="SUPFAM" id="SSF48498">
    <property type="entry name" value="Tetracyclin repressor-like, C-terminal domain"/>
    <property type="match status" value="1"/>
</dbReference>
<dbReference type="InterPro" id="IPR050109">
    <property type="entry name" value="HTH-type_TetR-like_transc_reg"/>
</dbReference>
<dbReference type="Proteomes" id="UP000237056">
    <property type="component" value="Unassembled WGS sequence"/>
</dbReference>
<feature type="DNA-binding region" description="H-T-H motif" evidence="2">
    <location>
        <begin position="27"/>
        <end position="46"/>
    </location>
</feature>
<dbReference type="PROSITE" id="PS01081">
    <property type="entry name" value="HTH_TETR_1"/>
    <property type="match status" value="1"/>
</dbReference>
<evidence type="ECO:0000313" key="4">
    <source>
        <dbReference type="EMBL" id="POS01762.1"/>
    </source>
</evidence>
<reference evidence="4 5" key="1">
    <citation type="submission" date="2018-01" db="EMBL/GenBank/DDBJ databases">
        <title>Genomic Encyclopedia of Type Strains, Phase I: the one thousand microbial genomes (KMG-I) project.</title>
        <authorList>
            <person name="Goeker M."/>
        </authorList>
    </citation>
    <scope>NUCLEOTIDE SEQUENCE [LARGE SCALE GENOMIC DNA]</scope>
    <source>
        <strain evidence="4 5">DSM 17960</strain>
    </source>
</reference>
<dbReference type="RefSeq" id="WP_103726092.1">
    <property type="nucleotide sequence ID" value="NZ_PQNY01000008.1"/>
</dbReference>
<gene>
    <name evidence="4" type="ORF">Q361_10889</name>
</gene>
<evidence type="ECO:0000256" key="1">
    <source>
        <dbReference type="ARBA" id="ARBA00023125"/>
    </source>
</evidence>
<dbReference type="InterPro" id="IPR001647">
    <property type="entry name" value="HTH_TetR"/>
</dbReference>
<proteinExistence type="predicted"/>
<dbReference type="SUPFAM" id="SSF46689">
    <property type="entry name" value="Homeodomain-like"/>
    <property type="match status" value="1"/>
</dbReference>
<dbReference type="PRINTS" id="PR00455">
    <property type="entry name" value="HTHTETR"/>
</dbReference>
<comment type="caution">
    <text evidence="4">The sequence shown here is derived from an EMBL/GenBank/DDBJ whole genome shotgun (WGS) entry which is preliminary data.</text>
</comment>
<feature type="domain" description="HTH tetR-type" evidence="3">
    <location>
        <begin position="4"/>
        <end position="64"/>
    </location>
</feature>
<keyword evidence="5" id="KW-1185">Reference proteome</keyword>
<protein>
    <submittedName>
        <fullName evidence="4">TetR family transcriptional regulator</fullName>
    </submittedName>
</protein>
<dbReference type="Pfam" id="PF17938">
    <property type="entry name" value="TetR_C_29"/>
    <property type="match status" value="1"/>
</dbReference>
<dbReference type="EMBL" id="PQNY01000008">
    <property type="protein sequence ID" value="POS01762.1"/>
    <property type="molecule type" value="Genomic_DNA"/>
</dbReference>
<dbReference type="InterPro" id="IPR023772">
    <property type="entry name" value="DNA-bd_HTH_TetR-type_CS"/>
</dbReference>
<organism evidence="4 5">
    <name type="scientific">Flavobacterium croceum DSM 17960</name>
    <dbReference type="NCBI Taxonomy" id="1121886"/>
    <lineage>
        <taxon>Bacteria</taxon>
        <taxon>Pseudomonadati</taxon>
        <taxon>Bacteroidota</taxon>
        <taxon>Flavobacteriia</taxon>
        <taxon>Flavobacteriales</taxon>
        <taxon>Flavobacteriaceae</taxon>
        <taxon>Flavobacterium</taxon>
    </lineage>
</organism>
<evidence type="ECO:0000259" key="3">
    <source>
        <dbReference type="PROSITE" id="PS50977"/>
    </source>
</evidence>
<evidence type="ECO:0000313" key="5">
    <source>
        <dbReference type="Proteomes" id="UP000237056"/>
    </source>
</evidence>
<keyword evidence="1 2" id="KW-0238">DNA-binding</keyword>
<dbReference type="PANTHER" id="PTHR30328">
    <property type="entry name" value="TRANSCRIPTIONAL REPRESSOR"/>
    <property type="match status" value="1"/>
</dbReference>
<evidence type="ECO:0000256" key="2">
    <source>
        <dbReference type="PROSITE-ProRule" id="PRU00335"/>
    </source>
</evidence>
<dbReference type="Pfam" id="PF00440">
    <property type="entry name" value="TetR_N"/>
    <property type="match status" value="1"/>
</dbReference>
<dbReference type="AlphaFoldDB" id="A0A2S4N7T5"/>
<accession>A0A2S4N7T5</accession>
<dbReference type="InterPro" id="IPR036271">
    <property type="entry name" value="Tet_transcr_reg_TetR-rel_C_sf"/>
</dbReference>
<name>A0A2S4N7T5_9FLAO</name>
<dbReference type="PANTHER" id="PTHR30328:SF54">
    <property type="entry name" value="HTH-TYPE TRANSCRIPTIONAL REPRESSOR SCO4008"/>
    <property type="match status" value="1"/>
</dbReference>
<dbReference type="InterPro" id="IPR041474">
    <property type="entry name" value="NicS_C"/>
</dbReference>
<dbReference type="InterPro" id="IPR009057">
    <property type="entry name" value="Homeodomain-like_sf"/>
</dbReference>
<dbReference type="GO" id="GO:0003677">
    <property type="term" value="F:DNA binding"/>
    <property type="evidence" value="ECO:0007669"/>
    <property type="project" value="UniProtKB-UniRule"/>
</dbReference>
<dbReference type="OrthoDB" id="9789566at2"/>